<dbReference type="Pfam" id="PF05719">
    <property type="entry name" value="GPP34"/>
    <property type="match status" value="1"/>
</dbReference>
<evidence type="ECO:0000256" key="3">
    <source>
        <dbReference type="ARBA" id="ARBA00023121"/>
    </source>
</evidence>
<dbReference type="AlphaFoldDB" id="A0A1Y5PAZ4"/>
<organism evidence="5">
    <name type="scientific">uncultured Mycobacterium sp</name>
    <dbReference type="NCBI Taxonomy" id="171292"/>
    <lineage>
        <taxon>Bacteria</taxon>
        <taxon>Bacillati</taxon>
        <taxon>Actinomycetota</taxon>
        <taxon>Actinomycetes</taxon>
        <taxon>Mycobacteriales</taxon>
        <taxon>Mycobacteriaceae</taxon>
        <taxon>Mycobacterium</taxon>
        <taxon>environmental samples</taxon>
    </lineage>
</organism>
<proteinExistence type="predicted"/>
<keyword evidence="4" id="KW-0472">Membrane</keyword>
<name>A0A1Y5PAZ4_9MYCO</name>
<evidence type="ECO:0000256" key="2">
    <source>
        <dbReference type="ARBA" id="ARBA00023034"/>
    </source>
</evidence>
<protein>
    <recommendedName>
        <fullName evidence="6">GPP34 family phosphoprotein</fullName>
    </recommendedName>
</protein>
<dbReference type="InterPro" id="IPR008628">
    <property type="entry name" value="GPP34-like"/>
</dbReference>
<evidence type="ECO:0000256" key="4">
    <source>
        <dbReference type="ARBA" id="ARBA00023136"/>
    </source>
</evidence>
<sequence length="217" mass="22880">MERSRGLLSEVSQVPSTLHGQLFLLAFDPNQGRFDERDSALFGLALGAAMLTELYLTGYLVERDGRPVPGKAASPDDQVLHSAFAQVGVHNRATWAELIAGHHGCAISAVRDRLLTEGWLRNGPPAVPAIPAAGLEPYDACRVGALADEVAGALRNAITGKPAEPWLLACGLLAVLAQLPGLAGFVATVDRHRLRELARDAIAPVSGLAEAIQSRSA</sequence>
<dbReference type="GO" id="GO:0012505">
    <property type="term" value="C:endomembrane system"/>
    <property type="evidence" value="ECO:0007669"/>
    <property type="project" value="UniProtKB-ARBA"/>
</dbReference>
<accession>A0A1Y5PAZ4</accession>
<dbReference type="Gene3D" id="1.10.3630.10">
    <property type="entry name" value="yeast vps74-n-term truncation variant domain like"/>
    <property type="match status" value="1"/>
</dbReference>
<dbReference type="GO" id="GO:0070273">
    <property type="term" value="F:phosphatidylinositol-4-phosphate binding"/>
    <property type="evidence" value="ECO:0007669"/>
    <property type="project" value="InterPro"/>
</dbReference>
<keyword evidence="2" id="KW-0333">Golgi apparatus</keyword>
<evidence type="ECO:0000256" key="1">
    <source>
        <dbReference type="ARBA" id="ARBA00004255"/>
    </source>
</evidence>
<evidence type="ECO:0008006" key="6">
    <source>
        <dbReference type="Google" id="ProtNLM"/>
    </source>
</evidence>
<gene>
    <name evidence="5" type="ORF">MHPYR_270098</name>
</gene>
<evidence type="ECO:0000313" key="5">
    <source>
        <dbReference type="EMBL" id="SBS75827.1"/>
    </source>
</evidence>
<reference evidence="5" key="1">
    <citation type="submission" date="2016-03" db="EMBL/GenBank/DDBJ databases">
        <authorList>
            <person name="Ploux O."/>
        </authorList>
    </citation>
    <scope>NUCLEOTIDE SEQUENCE</scope>
    <source>
        <strain evidence="5">UC10</strain>
    </source>
</reference>
<dbReference type="EMBL" id="FLQS01000020">
    <property type="protein sequence ID" value="SBS75827.1"/>
    <property type="molecule type" value="Genomic_DNA"/>
</dbReference>
<dbReference type="GO" id="GO:0005737">
    <property type="term" value="C:cytoplasm"/>
    <property type="evidence" value="ECO:0007669"/>
    <property type="project" value="UniProtKB-ARBA"/>
</dbReference>
<keyword evidence="3" id="KW-0446">Lipid-binding</keyword>
<dbReference type="InterPro" id="IPR038261">
    <property type="entry name" value="GPP34-like_sf"/>
</dbReference>
<comment type="subcellular location">
    <subcellularLocation>
        <location evidence="1">Golgi apparatus membrane</location>
        <topology evidence="1">Peripheral membrane protein</topology>
        <orientation evidence="1">Cytoplasmic side</orientation>
    </subcellularLocation>
</comment>